<keyword evidence="3" id="KW-1185">Reference proteome</keyword>
<feature type="compositionally biased region" description="Low complexity" evidence="1">
    <location>
        <begin position="63"/>
        <end position="76"/>
    </location>
</feature>
<accession>A0A812JZD0</accession>
<organism evidence="2 3">
    <name type="scientific">Symbiodinium natans</name>
    <dbReference type="NCBI Taxonomy" id="878477"/>
    <lineage>
        <taxon>Eukaryota</taxon>
        <taxon>Sar</taxon>
        <taxon>Alveolata</taxon>
        <taxon>Dinophyceae</taxon>
        <taxon>Suessiales</taxon>
        <taxon>Symbiodiniaceae</taxon>
        <taxon>Symbiodinium</taxon>
    </lineage>
</organism>
<feature type="compositionally biased region" description="Basic and acidic residues" evidence="1">
    <location>
        <begin position="87"/>
        <end position="98"/>
    </location>
</feature>
<gene>
    <name evidence="2" type="ORF">SNAT2548_LOCUS7908</name>
</gene>
<feature type="compositionally biased region" description="Polar residues" evidence="1">
    <location>
        <begin position="29"/>
        <end position="43"/>
    </location>
</feature>
<evidence type="ECO:0000313" key="2">
    <source>
        <dbReference type="EMBL" id="CAE7219043.1"/>
    </source>
</evidence>
<sequence>MIQTRPKRIKRRGSVSPRHRSPDHGGLSLETTSPLSDAASSHQMPAAFGQKSVDEARAREVAARMGLSPSSSRTSSPSPPLPGSSRFRVDELEMRRGPIDTASKKKPKKKKSKAPGFDVTKHPGEEKSTMLDFMQRLKHATRGENTLEKMGVCFHTVQVKEGPLCFNQSTVTVTAEDRNGVPHVWSGQEFRGEVAQKKLAAEHAACRAFFADAAVQETAANMEPAYDYKRKLSEKQKQRMPLWKEIRRAKRRAAAAAERKRRPCICRHGTLFGTAVSSCLQKVLV</sequence>
<dbReference type="Proteomes" id="UP000604046">
    <property type="component" value="Unassembled WGS sequence"/>
</dbReference>
<comment type="caution">
    <text evidence="2">The sequence shown here is derived from an EMBL/GenBank/DDBJ whole genome shotgun (WGS) entry which is preliminary data.</text>
</comment>
<proteinExistence type="predicted"/>
<reference evidence="2" key="1">
    <citation type="submission" date="2021-02" db="EMBL/GenBank/DDBJ databases">
        <authorList>
            <person name="Dougan E. K."/>
            <person name="Rhodes N."/>
            <person name="Thang M."/>
            <person name="Chan C."/>
        </authorList>
    </citation>
    <scope>NUCLEOTIDE SEQUENCE</scope>
</reference>
<protein>
    <submittedName>
        <fullName evidence="2">Uncharacterized protein</fullName>
    </submittedName>
</protein>
<feature type="compositionally biased region" description="Basic residues" evidence="1">
    <location>
        <begin position="104"/>
        <end position="113"/>
    </location>
</feature>
<evidence type="ECO:0000256" key="1">
    <source>
        <dbReference type="SAM" id="MobiDB-lite"/>
    </source>
</evidence>
<feature type="compositionally biased region" description="Basic residues" evidence="1">
    <location>
        <begin position="1"/>
        <end position="21"/>
    </location>
</feature>
<name>A0A812JZD0_9DINO</name>
<dbReference type="OrthoDB" id="486495at2759"/>
<dbReference type="EMBL" id="CAJNDS010000568">
    <property type="protein sequence ID" value="CAE7219043.1"/>
    <property type="molecule type" value="Genomic_DNA"/>
</dbReference>
<feature type="region of interest" description="Disordered" evidence="1">
    <location>
        <begin position="1"/>
        <end position="124"/>
    </location>
</feature>
<dbReference type="AlphaFoldDB" id="A0A812JZD0"/>
<evidence type="ECO:0000313" key="3">
    <source>
        <dbReference type="Proteomes" id="UP000604046"/>
    </source>
</evidence>
<feature type="compositionally biased region" description="Basic and acidic residues" evidence="1">
    <location>
        <begin position="52"/>
        <end position="62"/>
    </location>
</feature>